<proteinExistence type="predicted"/>
<dbReference type="AlphaFoldDB" id="A0A6N2S936"/>
<dbReference type="GO" id="GO:0046556">
    <property type="term" value="F:alpha-L-arabinofuranosidase activity"/>
    <property type="evidence" value="ECO:0007669"/>
    <property type="project" value="UniProtKB-EC"/>
</dbReference>
<dbReference type="InterPro" id="IPR035992">
    <property type="entry name" value="Ricin_B-like_lectins"/>
</dbReference>
<dbReference type="SUPFAM" id="SSF50370">
    <property type="entry name" value="Ricin B-like lectins"/>
    <property type="match status" value="3"/>
</dbReference>
<dbReference type="InterPro" id="IPR000772">
    <property type="entry name" value="Ricin_B_lectin"/>
</dbReference>
<dbReference type="SMART" id="SM00458">
    <property type="entry name" value="RICIN"/>
    <property type="match status" value="3"/>
</dbReference>
<feature type="region of interest" description="Disordered" evidence="1">
    <location>
        <begin position="36"/>
        <end position="105"/>
    </location>
</feature>
<dbReference type="Gene3D" id="3.40.50.11110">
    <property type="entry name" value="Sialyltransferase, C-terminal GT-B Rossman nucleotide-binding domain"/>
    <property type="match status" value="1"/>
</dbReference>
<keyword evidence="4" id="KW-0378">Hydrolase</keyword>
<dbReference type="EMBL" id="CACRSM010000002">
    <property type="protein sequence ID" value="VYS89927.1"/>
    <property type="molecule type" value="Genomic_DNA"/>
</dbReference>
<feature type="compositionally biased region" description="Low complexity" evidence="1">
    <location>
        <begin position="36"/>
        <end position="57"/>
    </location>
</feature>
<protein>
    <submittedName>
        <fullName evidence="4">Extracellular exo-alpha-L-arabinofuranosidase</fullName>
        <ecNumber evidence="4">3.2.1.55</ecNumber>
    </submittedName>
</protein>
<gene>
    <name evidence="4" type="primary">abfB</name>
    <name evidence="4" type="ORF">AOLFYP35_00755</name>
</gene>
<dbReference type="EC" id="3.2.1.55" evidence="4"/>
<feature type="chain" id="PRO_5026740946" evidence="2">
    <location>
        <begin position="38"/>
        <end position="1116"/>
    </location>
</feature>
<feature type="compositionally biased region" description="Polar residues" evidence="1">
    <location>
        <begin position="95"/>
        <end position="105"/>
    </location>
</feature>
<feature type="compositionally biased region" description="Low complexity" evidence="1">
    <location>
        <begin position="81"/>
        <end position="94"/>
    </location>
</feature>
<accession>A0A6N2S936</accession>
<evidence type="ECO:0000313" key="4">
    <source>
        <dbReference type="EMBL" id="VYS89927.1"/>
    </source>
</evidence>
<keyword evidence="2" id="KW-0732">Signal</keyword>
<dbReference type="PROSITE" id="PS50231">
    <property type="entry name" value="RICIN_B_LECTIN"/>
    <property type="match status" value="3"/>
</dbReference>
<feature type="domain" description="Ricin B lectin" evidence="3">
    <location>
        <begin position="817"/>
        <end position="955"/>
    </location>
</feature>
<organism evidence="4">
    <name type="scientific">Schaalia odontolytica</name>
    <dbReference type="NCBI Taxonomy" id="1660"/>
    <lineage>
        <taxon>Bacteria</taxon>
        <taxon>Bacillati</taxon>
        <taxon>Actinomycetota</taxon>
        <taxon>Actinomycetes</taxon>
        <taxon>Actinomycetales</taxon>
        <taxon>Actinomycetaceae</taxon>
        <taxon>Schaalia</taxon>
    </lineage>
</organism>
<dbReference type="CDD" id="cd00161">
    <property type="entry name" value="beta-trefoil_Ricin-like"/>
    <property type="match status" value="3"/>
</dbReference>
<feature type="domain" description="Ricin B lectin" evidence="3">
    <location>
        <begin position="979"/>
        <end position="1115"/>
    </location>
</feature>
<evidence type="ECO:0000256" key="2">
    <source>
        <dbReference type="SAM" id="SignalP"/>
    </source>
</evidence>
<keyword evidence="4" id="KW-0326">Glycosidase</keyword>
<feature type="signal peptide" evidence="2">
    <location>
        <begin position="1"/>
        <end position="37"/>
    </location>
</feature>
<sequence>MHHQHARVRSASIRNLSLTALLTGALVCGAGLAPALAEPASPTPSAEASATTGAEASQEAHGVEAPQSTSEASPLPSAPSGQDRAARGAAASSDMTLTNERNTTDVVIELPEGEAGKELRESADTVHLRATMSYRGKVMREIDQRISLKDFTDDYYILDFKTFGKFTVELSTEKNGAVVRKFPKRTVGVTADSYVLAPVSATLPVAMFSLNLWGKDSVRRIGPVIAMFERPNAYDWNALPGPRAPENGVYALPYLSERENAFQPGGFDEAAQQFRDRIDVFADYVRDLRELDPSSAFHLYSVDMFPNMVQKVIYANRIPQDQYTINLMTDGAYSYVKFADLYQGSNPRGTHERLLREWKEMKEHAYANGRADAKASEQWSTADYLWALVDSEPNAHWWLARPKLLSTSGDGNAFATQVQKSPKVRGVNISQLLSANIKPSKEATEQFKALYNFNDGYFSAAEREGKDVLLLLGTIHPNEQGFEDYARFTKSYYGDRYAYYYKGHPATPTEMSVPKQEQLKRLGMDDVDASIAAELILFFNPGIDIAGYQSSTFESTQPGRSKGVFNYTKGEAMAMADSPYRDLDFWIVPIDRAWDQLKRLCPGGHSCYQVEFSDAIAASEGYTHALWDATDSVIVYYKKQGDRFEKVRSQDAIGEKSSVEPGEYFIKSALADHLVLDVPGASRDDGANVQLWDANRSDAQKWRVSYDSQGLATITNVASGKVLDAQWASSRPGTNVDQWSSNGTRAQKWRITSGNQGRMKIVSALDPAIVLDVAAANASAGANVGLWNANGSDAQEFSFIPTQPKVSSAGQADITPGYYELASVVDPTKGIDLKDFAMNNGARLQLWGSSKTDNQIWKISRESDGFYRLVNTWSNKSLDSTDGTPIPGTELQLWDTDTSNMNQKWAIFSVTGGAYMLRNVGTGLVVNLRWGQARNGMAIDGYLANGTTSQQWRLNPVQGPQEILDQWAKENRNLVPDGEYQIRPVVAPNNRVEVQWASRDAGAHVWSYQSNGSAAQKWRISHDDKGYVTLTNVASGKVLDVFAAWKNWPARVNQQPSNSSAAQKWVIRERGGHKVLVSALSPMLVLDLEGGRSQNGTTVHLYQDNGSSAQRFDFLK</sequence>
<dbReference type="Pfam" id="PF14200">
    <property type="entry name" value="RicinB_lectin_2"/>
    <property type="match status" value="4"/>
</dbReference>
<evidence type="ECO:0000256" key="1">
    <source>
        <dbReference type="SAM" id="MobiDB-lite"/>
    </source>
</evidence>
<evidence type="ECO:0000259" key="3">
    <source>
        <dbReference type="SMART" id="SM00458"/>
    </source>
</evidence>
<feature type="domain" description="Ricin B lectin" evidence="3">
    <location>
        <begin position="662"/>
        <end position="800"/>
    </location>
</feature>
<reference evidence="4" key="1">
    <citation type="submission" date="2019-11" db="EMBL/GenBank/DDBJ databases">
        <authorList>
            <person name="Feng L."/>
        </authorList>
    </citation>
    <scope>NUCLEOTIDE SEQUENCE</scope>
    <source>
        <strain evidence="4">AodontolyticusLFYP35</strain>
    </source>
</reference>
<name>A0A6N2S936_9ACTO</name>
<dbReference type="Gene3D" id="2.80.10.50">
    <property type="match status" value="7"/>
</dbReference>